<feature type="region of interest" description="Disordered" evidence="1">
    <location>
        <begin position="66"/>
        <end position="111"/>
    </location>
</feature>
<keyword evidence="3" id="KW-1185">Reference proteome</keyword>
<gene>
    <name evidence="2" type="ORF">NBR_LOCUS351</name>
</gene>
<name>A0A0N4XCZ4_NIPBR</name>
<sequence>MTLSKRENEYNPMVAEALPVPSVEPNDLLLPSPQPQQRQFTQTTTASDINDNSYLLDSTVEELKKIGEDPYSFSQMDDQEDREGGSSPHEEPRITAGGPNPRRMTPLNVGN</sequence>
<dbReference type="EMBL" id="UYSL01000128">
    <property type="protein sequence ID" value="VDL62868.1"/>
    <property type="molecule type" value="Genomic_DNA"/>
</dbReference>
<evidence type="ECO:0000313" key="3">
    <source>
        <dbReference type="Proteomes" id="UP000271162"/>
    </source>
</evidence>
<feature type="compositionally biased region" description="Low complexity" evidence="1">
    <location>
        <begin position="28"/>
        <end position="45"/>
    </location>
</feature>
<organism evidence="4">
    <name type="scientific">Nippostrongylus brasiliensis</name>
    <name type="common">Rat hookworm</name>
    <dbReference type="NCBI Taxonomy" id="27835"/>
    <lineage>
        <taxon>Eukaryota</taxon>
        <taxon>Metazoa</taxon>
        <taxon>Ecdysozoa</taxon>
        <taxon>Nematoda</taxon>
        <taxon>Chromadorea</taxon>
        <taxon>Rhabditida</taxon>
        <taxon>Rhabditina</taxon>
        <taxon>Rhabditomorpha</taxon>
        <taxon>Strongyloidea</taxon>
        <taxon>Heligmosomidae</taxon>
        <taxon>Nippostrongylus</taxon>
    </lineage>
</organism>
<accession>A0A0N4XCZ4</accession>
<dbReference type="AlphaFoldDB" id="A0A0N4XCZ4"/>
<evidence type="ECO:0000256" key="1">
    <source>
        <dbReference type="SAM" id="MobiDB-lite"/>
    </source>
</evidence>
<protein>
    <submittedName>
        <fullName evidence="4">Latrophilin-3</fullName>
    </submittedName>
</protein>
<evidence type="ECO:0000313" key="2">
    <source>
        <dbReference type="EMBL" id="VDL62868.1"/>
    </source>
</evidence>
<feature type="region of interest" description="Disordered" evidence="1">
    <location>
        <begin position="1"/>
        <end position="53"/>
    </location>
</feature>
<evidence type="ECO:0000313" key="4">
    <source>
        <dbReference type="WBParaSite" id="NBR_0000035001-mRNA-1"/>
    </source>
</evidence>
<reference evidence="2 3" key="2">
    <citation type="submission" date="2018-11" db="EMBL/GenBank/DDBJ databases">
        <authorList>
            <consortium name="Pathogen Informatics"/>
        </authorList>
    </citation>
    <scope>NUCLEOTIDE SEQUENCE [LARGE SCALE GENOMIC DNA]</scope>
</reference>
<dbReference type="Proteomes" id="UP000271162">
    <property type="component" value="Unassembled WGS sequence"/>
</dbReference>
<proteinExistence type="predicted"/>
<dbReference type="WBParaSite" id="NBR_0000035001-mRNA-1">
    <property type="protein sequence ID" value="NBR_0000035001-mRNA-1"/>
    <property type="gene ID" value="NBR_0000035001"/>
</dbReference>
<feature type="compositionally biased region" description="Basic and acidic residues" evidence="1">
    <location>
        <begin position="82"/>
        <end position="93"/>
    </location>
</feature>
<reference evidence="4" key="1">
    <citation type="submission" date="2017-02" db="UniProtKB">
        <authorList>
            <consortium name="WormBaseParasite"/>
        </authorList>
    </citation>
    <scope>IDENTIFICATION</scope>
</reference>